<organism evidence="7 8">
    <name type="scientific">Dreissena polymorpha</name>
    <name type="common">Zebra mussel</name>
    <name type="synonym">Mytilus polymorpha</name>
    <dbReference type="NCBI Taxonomy" id="45954"/>
    <lineage>
        <taxon>Eukaryota</taxon>
        <taxon>Metazoa</taxon>
        <taxon>Spiralia</taxon>
        <taxon>Lophotrochozoa</taxon>
        <taxon>Mollusca</taxon>
        <taxon>Bivalvia</taxon>
        <taxon>Autobranchia</taxon>
        <taxon>Heteroconchia</taxon>
        <taxon>Euheterodonta</taxon>
        <taxon>Imparidentia</taxon>
        <taxon>Neoheterodontei</taxon>
        <taxon>Myida</taxon>
        <taxon>Dreissenoidea</taxon>
        <taxon>Dreissenidae</taxon>
        <taxon>Dreissena</taxon>
    </lineage>
</organism>
<protein>
    <recommendedName>
        <fullName evidence="6">Succinate dehydrogenase assembly factor 3</fullName>
        <shortName evidence="6">SDH assembly factor 3</shortName>
        <shortName evidence="6">SDHAF3</shortName>
    </recommendedName>
</protein>
<proteinExistence type="inferred from homology"/>
<evidence type="ECO:0000313" key="7">
    <source>
        <dbReference type="EMBL" id="KAH3699934.1"/>
    </source>
</evidence>
<evidence type="ECO:0000256" key="1">
    <source>
        <dbReference type="ARBA" id="ARBA00004305"/>
    </source>
</evidence>
<dbReference type="Pfam" id="PF13233">
    <property type="entry name" value="Complex1_LYR_2"/>
    <property type="match status" value="1"/>
</dbReference>
<dbReference type="CDD" id="cd20270">
    <property type="entry name" value="Complex1_LYR_SDHAF3_LYRM10"/>
    <property type="match status" value="1"/>
</dbReference>
<sequence>MASHVMQVRALYKAVLRLHRGLPYNLQAMGDQYVKDEFRRHKTCSKTEAKIFMDEWTKYYLTLAKQLSKRKKKQTVGQHLGPELLENFTDEQVAQLHELFSVATQKSETGEPS</sequence>
<dbReference type="OrthoDB" id="278329at2759"/>
<keyword evidence="8" id="KW-1185">Reference proteome</keyword>
<comment type="function">
    <text evidence="6">Plays an essential role in the assembly of succinate dehydrogenase (SDH), an enzyme complex (also referred to as respiratory complex II) that is a component of both the tricarboxylic acid (TCA) cycle and the mitochondrial electron transport chain, and which couples the oxidation of succinate to fumarate with the reduction of ubiquinone (coenzyme Q) to ubiquinol. Promotes maturation of the iron-sulfur protein subunit of the SDH catalytic dimer, protecting it from the deleterious effects of oxidants. May act together with SDHAF1.</text>
</comment>
<dbReference type="GO" id="GO:0005758">
    <property type="term" value="C:mitochondrial intermembrane space"/>
    <property type="evidence" value="ECO:0007669"/>
    <property type="project" value="TreeGrafter"/>
</dbReference>
<dbReference type="AlphaFoldDB" id="A0A9D4BL25"/>
<reference evidence="7" key="2">
    <citation type="submission" date="2020-11" db="EMBL/GenBank/DDBJ databases">
        <authorList>
            <person name="McCartney M.A."/>
            <person name="Auch B."/>
            <person name="Kono T."/>
            <person name="Mallez S."/>
            <person name="Becker A."/>
            <person name="Gohl D.M."/>
            <person name="Silverstein K.A.T."/>
            <person name="Koren S."/>
            <person name="Bechman K.B."/>
            <person name="Herman A."/>
            <person name="Abrahante J.E."/>
            <person name="Garbe J."/>
        </authorList>
    </citation>
    <scope>NUCLEOTIDE SEQUENCE</scope>
    <source>
        <strain evidence="7">Duluth1</strain>
        <tissue evidence="7">Whole animal</tissue>
    </source>
</reference>
<evidence type="ECO:0000256" key="4">
    <source>
        <dbReference type="ARBA" id="ARBA00023128"/>
    </source>
</evidence>
<gene>
    <name evidence="7" type="ORF">DPMN_074895</name>
</gene>
<comment type="similarity">
    <text evidence="2 6">Belongs to the complex I LYR family. SDHAF3 subfamily.</text>
</comment>
<comment type="subcellular location">
    <subcellularLocation>
        <location evidence="1 6">Mitochondrion matrix</location>
    </subcellularLocation>
</comment>
<dbReference type="InterPro" id="IPR008381">
    <property type="entry name" value="SDHAF3/Sdh7"/>
</dbReference>
<comment type="caution">
    <text evidence="7">The sequence shown here is derived from an EMBL/GenBank/DDBJ whole genome shotgun (WGS) entry which is preliminary data.</text>
</comment>
<keyword evidence="4 6" id="KW-0496">Mitochondrion</keyword>
<comment type="subunit">
    <text evidence="6">Interacts with the iron-sulfur protein subunit within the SDH catalytic dimer.</text>
</comment>
<dbReference type="EMBL" id="JAIWYP010000015">
    <property type="protein sequence ID" value="KAH3699934.1"/>
    <property type="molecule type" value="Genomic_DNA"/>
</dbReference>
<dbReference type="PANTHER" id="PTHR13137:SF6">
    <property type="entry name" value="SUCCINATE DEHYDROGENASE ASSEMBLY FACTOR 3, MITOCHONDRIAL"/>
    <property type="match status" value="1"/>
</dbReference>
<dbReference type="GO" id="GO:0005759">
    <property type="term" value="C:mitochondrial matrix"/>
    <property type="evidence" value="ECO:0007669"/>
    <property type="project" value="UniProtKB-SubCell"/>
</dbReference>
<keyword evidence="5 6" id="KW-0143">Chaperone</keyword>
<dbReference type="GO" id="GO:0034553">
    <property type="term" value="P:mitochondrial respiratory chain complex II assembly"/>
    <property type="evidence" value="ECO:0007669"/>
    <property type="project" value="UniProtKB-UniRule"/>
</dbReference>
<reference evidence="7" key="1">
    <citation type="journal article" date="2019" name="bioRxiv">
        <title>The Genome of the Zebra Mussel, Dreissena polymorpha: A Resource for Invasive Species Research.</title>
        <authorList>
            <person name="McCartney M.A."/>
            <person name="Auch B."/>
            <person name="Kono T."/>
            <person name="Mallez S."/>
            <person name="Zhang Y."/>
            <person name="Obille A."/>
            <person name="Becker A."/>
            <person name="Abrahante J.E."/>
            <person name="Garbe J."/>
            <person name="Badalamenti J.P."/>
            <person name="Herman A."/>
            <person name="Mangelson H."/>
            <person name="Liachko I."/>
            <person name="Sullivan S."/>
            <person name="Sone E.D."/>
            <person name="Koren S."/>
            <person name="Silverstein K.A.T."/>
            <person name="Beckman K.B."/>
            <person name="Gohl D.M."/>
        </authorList>
    </citation>
    <scope>NUCLEOTIDE SEQUENCE</scope>
    <source>
        <strain evidence="7">Duluth1</strain>
        <tissue evidence="7">Whole animal</tissue>
    </source>
</reference>
<evidence type="ECO:0000256" key="2">
    <source>
        <dbReference type="ARBA" id="ARBA00006020"/>
    </source>
</evidence>
<dbReference type="GO" id="GO:0006105">
    <property type="term" value="P:succinate metabolic process"/>
    <property type="evidence" value="ECO:0007669"/>
    <property type="project" value="TreeGrafter"/>
</dbReference>
<name>A0A9D4BL25_DREPO</name>
<dbReference type="PANTHER" id="PTHR13137">
    <property type="entry name" value="DC11 ACN9 HOMOLOG"/>
    <property type="match status" value="1"/>
</dbReference>
<evidence type="ECO:0000256" key="6">
    <source>
        <dbReference type="RuleBase" id="RU368039"/>
    </source>
</evidence>
<evidence type="ECO:0000256" key="5">
    <source>
        <dbReference type="ARBA" id="ARBA00023186"/>
    </source>
</evidence>
<accession>A0A9D4BL25</accession>
<evidence type="ECO:0000256" key="3">
    <source>
        <dbReference type="ARBA" id="ARBA00022946"/>
    </source>
</evidence>
<evidence type="ECO:0000313" key="8">
    <source>
        <dbReference type="Proteomes" id="UP000828390"/>
    </source>
</evidence>
<dbReference type="Proteomes" id="UP000828390">
    <property type="component" value="Unassembled WGS sequence"/>
</dbReference>
<keyword evidence="3" id="KW-0809">Transit peptide</keyword>